<name>A0A9D5JV84_9BACT</name>
<dbReference type="Pfam" id="PF05711">
    <property type="entry name" value="TylF"/>
    <property type="match status" value="1"/>
</dbReference>
<protein>
    <submittedName>
        <fullName evidence="1">Macrocin O-methyltransferase</fullName>
    </submittedName>
</protein>
<accession>A0A9D5JV84</accession>
<reference evidence="1" key="1">
    <citation type="submission" date="2019-11" db="EMBL/GenBank/DDBJ databases">
        <title>Microbial mats filling the niche in hypersaline microbial mats.</title>
        <authorList>
            <person name="Wong H.L."/>
            <person name="Macleod F.I."/>
            <person name="White R.A. III"/>
            <person name="Burns B.P."/>
        </authorList>
    </citation>
    <scope>NUCLEOTIDE SEQUENCE</scope>
    <source>
        <strain evidence="1">Rbin_158</strain>
    </source>
</reference>
<dbReference type="InterPro" id="IPR008884">
    <property type="entry name" value="TylF_MeTrfase"/>
</dbReference>
<dbReference type="PANTHER" id="PTHR40036:SF1">
    <property type="entry name" value="MACROCIN O-METHYLTRANSFERASE"/>
    <property type="match status" value="1"/>
</dbReference>
<evidence type="ECO:0000313" key="1">
    <source>
        <dbReference type="EMBL" id="MBD3324296.1"/>
    </source>
</evidence>
<dbReference type="EMBL" id="WJJP01000213">
    <property type="protein sequence ID" value="MBD3324296.1"/>
    <property type="molecule type" value="Genomic_DNA"/>
</dbReference>
<dbReference type="AlphaFoldDB" id="A0A9D5JV84"/>
<dbReference type="Proteomes" id="UP000649604">
    <property type="component" value="Unassembled WGS sequence"/>
</dbReference>
<evidence type="ECO:0000313" key="2">
    <source>
        <dbReference type="Proteomes" id="UP000649604"/>
    </source>
</evidence>
<dbReference type="SUPFAM" id="SSF53335">
    <property type="entry name" value="S-adenosyl-L-methionine-dependent methyltransferases"/>
    <property type="match status" value="1"/>
</dbReference>
<organism evidence="1 2">
    <name type="scientific">candidate division KSB3 bacterium</name>
    <dbReference type="NCBI Taxonomy" id="2044937"/>
    <lineage>
        <taxon>Bacteria</taxon>
        <taxon>candidate division KSB3</taxon>
    </lineage>
</organism>
<proteinExistence type="predicted"/>
<gene>
    <name evidence="1" type="ORF">GF339_06905</name>
</gene>
<dbReference type="Gene3D" id="3.40.50.150">
    <property type="entry name" value="Vaccinia Virus protein VP39"/>
    <property type="match status" value="1"/>
</dbReference>
<comment type="caution">
    <text evidence="1">The sequence shown here is derived from an EMBL/GenBank/DDBJ whole genome shotgun (WGS) entry which is preliminary data.</text>
</comment>
<sequence length="280" mass="32089">MQLMKMHPKDLYLDLLKKSLSFTLWPEPPIPVTTFAYAAGFLKRVAIMTVSKMLATRDLQLVKKRGFSEYQRQEGRVWPGYADTMIGLKRLDNLQECIESVIEEGIGGDLIETGVWRGGACIFMRGVLAAYQIQDRRVFVADSFQGLPPPAPKRYPADAGDAFHRQEFLRVSEEEVRKNFARYGLLDEQVVFLKGWFKDTLPTAPITRLSILRLDGDMYESTLDALTHLYPTLSPGGFCIIDDYAEHGCRQAVDDYRDAHQIRDEMHIIDWTGRYWKKSA</sequence>
<dbReference type="PANTHER" id="PTHR40036">
    <property type="entry name" value="MACROCIN O-METHYLTRANSFERASE"/>
    <property type="match status" value="1"/>
</dbReference>
<dbReference type="InterPro" id="IPR029063">
    <property type="entry name" value="SAM-dependent_MTases_sf"/>
</dbReference>